<dbReference type="InterPro" id="IPR021836">
    <property type="entry name" value="DUF3429"/>
</dbReference>
<dbReference type="RefSeq" id="WP_021815194.1">
    <property type="nucleotide sequence ID" value="NZ_AUSW01000035.1"/>
</dbReference>
<dbReference type="Proteomes" id="UP000016761">
    <property type="component" value="Unassembled WGS sequence"/>
</dbReference>
<dbReference type="PATRIC" id="fig|1354303.4.peg.2540"/>
<evidence type="ECO:0000256" key="1">
    <source>
        <dbReference type="SAM" id="Phobius"/>
    </source>
</evidence>
<gene>
    <name evidence="2" type="ORF">M917_2582</name>
</gene>
<sequence length="145" mass="15798">MKKPSPYLTVAGAIPFVICAFLMTAGVAAIPVLGETQYVLSIYGLVIASFMAGAHWGNHLGLADDNTWAFKLPVFSNVIALGLWLGFLTLSTVGFIWLLILGFVSLLVIDYGLHQAHIIGHEYFKVRKYVTLIVVFALMVAVTNL</sequence>
<feature type="transmembrane region" description="Helical" evidence="1">
    <location>
        <begin position="126"/>
        <end position="143"/>
    </location>
</feature>
<evidence type="ECO:0000313" key="3">
    <source>
        <dbReference type="Proteomes" id="UP000016761"/>
    </source>
</evidence>
<keyword evidence="3" id="KW-1185">Reference proteome</keyword>
<accession>U4T6Q1</accession>
<evidence type="ECO:0000313" key="2">
    <source>
        <dbReference type="EMBL" id="ERL54434.1"/>
    </source>
</evidence>
<reference evidence="2 3" key="1">
    <citation type="journal article" date="2013" name="Genome Announc.">
        <title>Draft Genome Sequence of Psychrobacter aquaticus Strain CMS 56T, Isolated from a Cyanobacterial Mat Sample Collected from Water Bodies in the McMurdo Dry Valley Region of Antarctica.</title>
        <authorList>
            <person name="Reddy G.S."/>
            <person name="Ara S."/>
            <person name="Singh A."/>
            <person name="Kumar Pinnaka A."/>
            <person name="Shivaji S."/>
        </authorList>
    </citation>
    <scope>NUCLEOTIDE SEQUENCE [LARGE SCALE GENOMIC DNA]</scope>
    <source>
        <strain evidence="2 3">CMS 56</strain>
    </source>
</reference>
<protein>
    <recommendedName>
        <fullName evidence="4">DUF3429 domain-containing protein</fullName>
    </recommendedName>
</protein>
<feature type="transmembrane region" description="Helical" evidence="1">
    <location>
        <begin position="38"/>
        <end position="56"/>
    </location>
</feature>
<dbReference type="Pfam" id="PF11911">
    <property type="entry name" value="DUF3429"/>
    <property type="match status" value="1"/>
</dbReference>
<dbReference type="EMBL" id="AUSW01000035">
    <property type="protein sequence ID" value="ERL54434.1"/>
    <property type="molecule type" value="Genomic_DNA"/>
</dbReference>
<feature type="transmembrane region" description="Helical" evidence="1">
    <location>
        <begin position="68"/>
        <end position="88"/>
    </location>
</feature>
<keyword evidence="1" id="KW-1133">Transmembrane helix</keyword>
<organism evidence="2 3">
    <name type="scientific">Psychrobacter aquaticus CMS 56</name>
    <dbReference type="NCBI Taxonomy" id="1354303"/>
    <lineage>
        <taxon>Bacteria</taxon>
        <taxon>Pseudomonadati</taxon>
        <taxon>Pseudomonadota</taxon>
        <taxon>Gammaproteobacteria</taxon>
        <taxon>Moraxellales</taxon>
        <taxon>Moraxellaceae</taxon>
        <taxon>Psychrobacter</taxon>
    </lineage>
</organism>
<dbReference type="AlphaFoldDB" id="U4T6Q1"/>
<dbReference type="OrthoDB" id="8591832at2"/>
<comment type="caution">
    <text evidence="2">The sequence shown here is derived from an EMBL/GenBank/DDBJ whole genome shotgun (WGS) entry which is preliminary data.</text>
</comment>
<evidence type="ECO:0008006" key="4">
    <source>
        <dbReference type="Google" id="ProtNLM"/>
    </source>
</evidence>
<proteinExistence type="predicted"/>
<keyword evidence="1" id="KW-0812">Transmembrane</keyword>
<dbReference type="eggNOG" id="ENOG5033AJV">
    <property type="taxonomic scope" value="Bacteria"/>
</dbReference>
<keyword evidence="1" id="KW-0472">Membrane</keyword>
<feature type="transmembrane region" description="Helical" evidence="1">
    <location>
        <begin position="7"/>
        <end position="32"/>
    </location>
</feature>
<dbReference type="STRING" id="1354303.M917_2582"/>
<name>U4T6Q1_9GAMM</name>
<feature type="transmembrane region" description="Helical" evidence="1">
    <location>
        <begin position="94"/>
        <end position="114"/>
    </location>
</feature>